<dbReference type="EMBL" id="MEZK01000007">
    <property type="protein sequence ID" value="OGD63600.1"/>
    <property type="molecule type" value="Genomic_DNA"/>
</dbReference>
<dbReference type="Gene3D" id="1.10.150.240">
    <property type="entry name" value="Putative phosphatase, domain 2"/>
    <property type="match status" value="1"/>
</dbReference>
<gene>
    <name evidence="1" type="ORF">A2160_01910</name>
</gene>
<evidence type="ECO:0008006" key="3">
    <source>
        <dbReference type="Google" id="ProtNLM"/>
    </source>
</evidence>
<name>A0A1F5E8F5_9BACT</name>
<evidence type="ECO:0000313" key="2">
    <source>
        <dbReference type="Proteomes" id="UP000177006"/>
    </source>
</evidence>
<dbReference type="PANTHER" id="PTHR43611:SF3">
    <property type="entry name" value="FLAVIN MONONUCLEOTIDE HYDROLASE 1, CHLOROPLATIC"/>
    <property type="match status" value="1"/>
</dbReference>
<protein>
    <recommendedName>
        <fullName evidence="3">Haloacid dehalogenase</fullName>
    </recommendedName>
</protein>
<dbReference type="STRING" id="1797457.A2160_01910"/>
<dbReference type="PANTHER" id="PTHR43611">
    <property type="entry name" value="ALPHA-D-GLUCOSE 1-PHOSPHATE PHOSPHATASE"/>
    <property type="match status" value="1"/>
</dbReference>
<dbReference type="Gene3D" id="3.40.50.1000">
    <property type="entry name" value="HAD superfamily/HAD-like"/>
    <property type="match status" value="1"/>
</dbReference>
<dbReference type="InterPro" id="IPR023214">
    <property type="entry name" value="HAD_sf"/>
</dbReference>
<dbReference type="InterPro" id="IPR036412">
    <property type="entry name" value="HAD-like_sf"/>
</dbReference>
<comment type="caution">
    <text evidence="1">The sequence shown here is derived from an EMBL/GenBank/DDBJ whole genome shotgun (WGS) entry which is preliminary data.</text>
</comment>
<accession>A0A1F5E8F5</accession>
<reference evidence="1 2" key="1">
    <citation type="journal article" date="2016" name="Nat. Commun.">
        <title>Thousands of microbial genomes shed light on interconnected biogeochemical processes in an aquifer system.</title>
        <authorList>
            <person name="Anantharaman K."/>
            <person name="Brown C.T."/>
            <person name="Hug L.A."/>
            <person name="Sharon I."/>
            <person name="Castelle C.J."/>
            <person name="Probst A.J."/>
            <person name="Thomas B.C."/>
            <person name="Singh A."/>
            <person name="Wilkins M.J."/>
            <person name="Karaoz U."/>
            <person name="Brodie E.L."/>
            <person name="Williams K.H."/>
            <person name="Hubbard S.S."/>
            <person name="Banfield J.F."/>
        </authorList>
    </citation>
    <scope>NUCLEOTIDE SEQUENCE [LARGE SCALE GENOMIC DNA]</scope>
</reference>
<dbReference type="AlphaFoldDB" id="A0A1F5E8F5"/>
<sequence>MDEKPTLDLQKKSILFVDFNGVISYDPFWLSLTKPNHPLHKYYQKIENFLWGTDQQLLQDWMMGKYTSEEIHQIMEAKIGIPAKEILAVLRQDCARLDVSQKILNKLQDLKNTFHRILRTDNMDTFRRWTLPKHPEIEDAFDEIHCSYDLGSLKKDKGGIYYKKVASERGVALENCFLIDDSKSSCQLFESLGGKAFNTQTEQEVLDALDNLICQNFSREC</sequence>
<dbReference type="Proteomes" id="UP000177006">
    <property type="component" value="Unassembled WGS sequence"/>
</dbReference>
<organism evidence="1 2">
    <name type="scientific">Candidatus Beckwithbacteria bacterium RBG_13_42_9</name>
    <dbReference type="NCBI Taxonomy" id="1797457"/>
    <lineage>
        <taxon>Bacteria</taxon>
        <taxon>Candidatus Beckwithiibacteriota</taxon>
    </lineage>
</organism>
<evidence type="ECO:0000313" key="1">
    <source>
        <dbReference type="EMBL" id="OGD63600.1"/>
    </source>
</evidence>
<dbReference type="SUPFAM" id="SSF56784">
    <property type="entry name" value="HAD-like"/>
    <property type="match status" value="1"/>
</dbReference>
<dbReference type="InterPro" id="IPR023198">
    <property type="entry name" value="PGP-like_dom2"/>
</dbReference>
<proteinExistence type="predicted"/>